<keyword evidence="5" id="KW-0812">Transmembrane</keyword>
<keyword evidence="5" id="KW-1133">Transmembrane helix</keyword>
<keyword evidence="2" id="KW-0401">Integrin</keyword>
<dbReference type="Proteomes" id="UP001217089">
    <property type="component" value="Unassembled WGS sequence"/>
</dbReference>
<sequence>MSYDLLLPMFISSPEIFVIKANVGKWQVLQHRFDLENKGPSPLVSGTMFKIYFPFVTINKNHNLYMNQSLDFSKDKCEFMSCQVQPIPELSSVSIALTFMMASEIFSTLKAGNDELKSVNIVSKVMVSLPSNQRLERDSLEIESSTGTKILPSKPIVEIFEWWEIPLCVLGGIAINVIIVIVAYKRNFFHREMKEQLKKKKLMLNYQNLSSEHQGTEDLDNGYETLSEQVEQHL</sequence>
<proteinExistence type="predicted"/>
<dbReference type="EMBL" id="JARBDR010000342">
    <property type="protein sequence ID" value="KAJ8314333.1"/>
    <property type="molecule type" value="Genomic_DNA"/>
</dbReference>
<accession>A0ABQ9FAH0</accession>
<keyword evidence="3 5" id="KW-0472">Membrane</keyword>
<comment type="caution">
    <text evidence="6">The sequence shown here is derived from an EMBL/GenBank/DDBJ whole genome shotgun (WGS) entry which is preliminary data.</text>
</comment>
<evidence type="ECO:0000313" key="7">
    <source>
        <dbReference type="Proteomes" id="UP001217089"/>
    </source>
</evidence>
<evidence type="ECO:0000256" key="3">
    <source>
        <dbReference type="ARBA" id="ARBA00023136"/>
    </source>
</evidence>
<evidence type="ECO:0000313" key="6">
    <source>
        <dbReference type="EMBL" id="KAJ8314333.1"/>
    </source>
</evidence>
<name>A0ABQ9FAH0_TEGGR</name>
<gene>
    <name evidence="6" type="ORF">KUTeg_008894</name>
</gene>
<dbReference type="InterPro" id="IPR032695">
    <property type="entry name" value="Integrin_dom_sf"/>
</dbReference>
<dbReference type="SUPFAM" id="SSF69179">
    <property type="entry name" value="Integrin domains"/>
    <property type="match status" value="1"/>
</dbReference>
<keyword evidence="4" id="KW-0325">Glycoprotein</keyword>
<reference evidence="6 7" key="1">
    <citation type="submission" date="2022-12" db="EMBL/GenBank/DDBJ databases">
        <title>Chromosome-level genome of Tegillarca granosa.</title>
        <authorList>
            <person name="Kim J."/>
        </authorList>
    </citation>
    <scope>NUCLEOTIDE SEQUENCE [LARGE SCALE GENOMIC DNA]</scope>
    <source>
        <strain evidence="6">Teg-2019</strain>
        <tissue evidence="6">Adductor muscle</tissue>
    </source>
</reference>
<dbReference type="Gene3D" id="1.20.5.930">
    <property type="entry name" value="Bicelle-embedded integrin alpha(iib) transmembrane segment"/>
    <property type="match status" value="1"/>
</dbReference>
<comment type="subcellular location">
    <subcellularLocation>
        <location evidence="1">Membrane</location>
        <topology evidence="1">Single-pass type I membrane protein</topology>
    </subcellularLocation>
</comment>
<protein>
    <recommendedName>
        <fullName evidence="8">Integrin alpha-2 domain-containing protein</fullName>
    </recommendedName>
</protein>
<organism evidence="6 7">
    <name type="scientific">Tegillarca granosa</name>
    <name type="common">Malaysian cockle</name>
    <name type="synonym">Anadara granosa</name>
    <dbReference type="NCBI Taxonomy" id="220873"/>
    <lineage>
        <taxon>Eukaryota</taxon>
        <taxon>Metazoa</taxon>
        <taxon>Spiralia</taxon>
        <taxon>Lophotrochozoa</taxon>
        <taxon>Mollusca</taxon>
        <taxon>Bivalvia</taxon>
        <taxon>Autobranchia</taxon>
        <taxon>Pteriomorphia</taxon>
        <taxon>Arcoida</taxon>
        <taxon>Arcoidea</taxon>
        <taxon>Arcidae</taxon>
        <taxon>Tegillarca</taxon>
    </lineage>
</organism>
<feature type="transmembrane region" description="Helical" evidence="5">
    <location>
        <begin position="162"/>
        <end position="184"/>
    </location>
</feature>
<evidence type="ECO:0000256" key="4">
    <source>
        <dbReference type="ARBA" id="ARBA00023180"/>
    </source>
</evidence>
<evidence type="ECO:0008006" key="8">
    <source>
        <dbReference type="Google" id="ProtNLM"/>
    </source>
</evidence>
<evidence type="ECO:0000256" key="5">
    <source>
        <dbReference type="SAM" id="Phobius"/>
    </source>
</evidence>
<keyword evidence="7" id="KW-1185">Reference proteome</keyword>
<evidence type="ECO:0000256" key="2">
    <source>
        <dbReference type="ARBA" id="ARBA00023037"/>
    </source>
</evidence>
<evidence type="ECO:0000256" key="1">
    <source>
        <dbReference type="ARBA" id="ARBA00004479"/>
    </source>
</evidence>